<keyword evidence="2" id="KW-1185">Reference proteome</keyword>
<evidence type="ECO:0000313" key="3">
    <source>
        <dbReference type="WBParaSite" id="PgR038X_g034_t01"/>
    </source>
</evidence>
<keyword evidence="1" id="KW-0732">Signal</keyword>
<dbReference type="PANTHER" id="PTHR35153:SF1">
    <property type="entry name" value="COILED-COIL DOMAIN-CONTAINING PROTEIN 154"/>
    <property type="match status" value="1"/>
</dbReference>
<accession>A0A915BFT6</accession>
<sequence length="539" mass="60720">MCGCLCTRVCKLCTRVLICAFAVCVLEEMQVCVCVPAYIPSGAGPREPREGIAQPIDRSTSKLAAKPQPSLISSQIDQSAIVHLQNLFSQFQRQYNQFVNVNQRRLGVVMCLCIAYGSAAITAAERLVATKFTHKYFLRNGKPRTVYDAHQVLLALTQRVTAINGAVRNHANQLSQMGDKALATATLRTESNLNLFNEQVAQLKKALDAEVAQRAKESEVQAEKIARLQDYVRNVDMQDSEALQKLCRGRERIADETKKLERTGVVVANTTSECGVRINEALKAETRARLEFEEEFKRTWSDSVNDYLKSVEEADRSIYKEQFAKINEALAALETHLEAGNTKIDKIITADVQSRRAHERGLLARAKELDDRVTKYILALKQTIDDFNASKRNVKLPTFDIDSVRREMESIAADKNKISMEGLLKLEEKMSGIQEAFMREKRDILSKVQSANEVERFEKLRTQFDKLNEIKDSMQSANEQLRDKIERQVPKDVRLQYSCGHPWALVGMMDVLEGGEGEVSLKLSDSDLENSGSQNGFKF</sequence>
<reference evidence="3" key="1">
    <citation type="submission" date="2022-11" db="UniProtKB">
        <authorList>
            <consortium name="WormBaseParasite"/>
        </authorList>
    </citation>
    <scope>IDENTIFICATION</scope>
</reference>
<feature type="signal peptide" evidence="1">
    <location>
        <begin position="1"/>
        <end position="34"/>
    </location>
</feature>
<protein>
    <submittedName>
        <fullName evidence="3">Uncharacterized protein</fullName>
    </submittedName>
</protein>
<name>A0A915BFT6_PARUN</name>
<dbReference type="AlphaFoldDB" id="A0A915BFT6"/>
<dbReference type="InterPro" id="IPR029512">
    <property type="entry name" value="CCDC154"/>
</dbReference>
<evidence type="ECO:0000256" key="1">
    <source>
        <dbReference type="SAM" id="SignalP"/>
    </source>
</evidence>
<feature type="chain" id="PRO_5037021574" evidence="1">
    <location>
        <begin position="35"/>
        <end position="539"/>
    </location>
</feature>
<dbReference type="PANTHER" id="PTHR35153">
    <property type="entry name" value="COILED-COIL DOMAIN-CONTAINING PROTEIN 154"/>
    <property type="match status" value="1"/>
</dbReference>
<organism evidence="2 3">
    <name type="scientific">Parascaris univalens</name>
    <name type="common">Nematode worm</name>
    <dbReference type="NCBI Taxonomy" id="6257"/>
    <lineage>
        <taxon>Eukaryota</taxon>
        <taxon>Metazoa</taxon>
        <taxon>Ecdysozoa</taxon>
        <taxon>Nematoda</taxon>
        <taxon>Chromadorea</taxon>
        <taxon>Rhabditida</taxon>
        <taxon>Spirurina</taxon>
        <taxon>Ascaridomorpha</taxon>
        <taxon>Ascaridoidea</taxon>
        <taxon>Ascarididae</taxon>
        <taxon>Parascaris</taxon>
    </lineage>
</organism>
<proteinExistence type="predicted"/>
<dbReference type="Proteomes" id="UP000887569">
    <property type="component" value="Unplaced"/>
</dbReference>
<evidence type="ECO:0000313" key="2">
    <source>
        <dbReference type="Proteomes" id="UP000887569"/>
    </source>
</evidence>
<dbReference type="WBParaSite" id="PgR038X_g034_t01">
    <property type="protein sequence ID" value="PgR038X_g034_t01"/>
    <property type="gene ID" value="PgR038X_g034"/>
</dbReference>